<dbReference type="SUPFAM" id="SSF52283">
    <property type="entry name" value="Formate/glycerate dehydrogenase catalytic domain-like"/>
    <property type="match status" value="1"/>
</dbReference>
<dbReference type="AlphaFoldDB" id="A0A4Y9T281"/>
<comment type="similarity">
    <text evidence="1">Belongs to the D-isomer specific 2-hydroxyacid dehydrogenase family.</text>
</comment>
<gene>
    <name evidence="4" type="ORF">E4T65_30465</name>
</gene>
<evidence type="ECO:0000313" key="5">
    <source>
        <dbReference type="Proteomes" id="UP000297322"/>
    </source>
</evidence>
<keyword evidence="2" id="KW-0560">Oxidoreductase</keyword>
<protein>
    <submittedName>
        <fullName evidence="4">3-phosphoglycerate dehydrogenase</fullName>
    </submittedName>
</protein>
<evidence type="ECO:0000313" key="4">
    <source>
        <dbReference type="EMBL" id="TFW32000.1"/>
    </source>
</evidence>
<dbReference type="Proteomes" id="UP000297322">
    <property type="component" value="Unassembled WGS sequence"/>
</dbReference>
<dbReference type="GO" id="GO:0016491">
    <property type="term" value="F:oxidoreductase activity"/>
    <property type="evidence" value="ECO:0007669"/>
    <property type="project" value="UniProtKB-KW"/>
</dbReference>
<proteinExistence type="inferred from homology"/>
<keyword evidence="3" id="KW-0520">NAD</keyword>
<name>A0A4Y9T281_PSEFL</name>
<evidence type="ECO:0000256" key="2">
    <source>
        <dbReference type="ARBA" id="ARBA00023002"/>
    </source>
</evidence>
<accession>A0A4Y9T281</accession>
<evidence type="ECO:0000256" key="3">
    <source>
        <dbReference type="ARBA" id="ARBA00023027"/>
    </source>
</evidence>
<evidence type="ECO:0000256" key="1">
    <source>
        <dbReference type="ARBA" id="ARBA00005854"/>
    </source>
</evidence>
<reference evidence="4 5" key="1">
    <citation type="submission" date="2019-03" db="EMBL/GenBank/DDBJ databases">
        <title>Biocontrol and xenobiotic degradation properties of endophytic Pseudomonas fluorescens strain BRZ63.</title>
        <authorList>
            <person name="Chlebek D.A."/>
            <person name="Pinski A."/>
            <person name="Zur J.P."/>
            <person name="Michalska J."/>
            <person name="Hupert-Kocurek K.T."/>
        </authorList>
    </citation>
    <scope>NUCLEOTIDE SEQUENCE [LARGE SCALE GENOMIC DNA]</scope>
    <source>
        <strain evidence="4 5">BRZ63</strain>
    </source>
</reference>
<dbReference type="Gene3D" id="3.40.50.720">
    <property type="entry name" value="NAD(P)-binding Rossmann-like Domain"/>
    <property type="match status" value="2"/>
</dbReference>
<organism evidence="4 5">
    <name type="scientific">Pseudomonas fluorescens</name>
    <dbReference type="NCBI Taxonomy" id="294"/>
    <lineage>
        <taxon>Bacteria</taxon>
        <taxon>Pseudomonadati</taxon>
        <taxon>Pseudomonadota</taxon>
        <taxon>Gammaproteobacteria</taxon>
        <taxon>Pseudomonadales</taxon>
        <taxon>Pseudomonadaceae</taxon>
        <taxon>Pseudomonas</taxon>
    </lineage>
</organism>
<comment type="caution">
    <text evidence="4">The sequence shown here is derived from an EMBL/GenBank/DDBJ whole genome shotgun (WGS) entry which is preliminary data.</text>
</comment>
<dbReference type="PANTHER" id="PTHR43761">
    <property type="entry name" value="D-ISOMER SPECIFIC 2-HYDROXYACID DEHYDROGENASE FAMILY PROTEIN (AFU_ORTHOLOGUE AFUA_1G13630)"/>
    <property type="match status" value="1"/>
</dbReference>
<dbReference type="InterPro" id="IPR050418">
    <property type="entry name" value="D-iso_2-hydroxyacid_DH_PdxB"/>
</dbReference>
<dbReference type="PANTHER" id="PTHR43761:SF1">
    <property type="entry name" value="D-ISOMER SPECIFIC 2-HYDROXYACID DEHYDROGENASE CATALYTIC DOMAIN-CONTAINING PROTEIN-RELATED"/>
    <property type="match status" value="1"/>
</dbReference>
<sequence length="127" mass="13589">MLRPDDPAFAINLQPDIAPEDLPARLAGAEIAVMDHTALPVDVARACTGLRHVVFLGTGARSYMDPEALRAACGVTVHTIKGYGDTAVAECAFALMWAAARGLPEMDRAMRAGRWLRTEAIQLTGKT</sequence>
<feature type="non-terminal residue" evidence="4">
    <location>
        <position position="127"/>
    </location>
</feature>
<dbReference type="EMBL" id="SPVI01000336">
    <property type="protein sequence ID" value="TFW32000.1"/>
    <property type="molecule type" value="Genomic_DNA"/>
</dbReference>